<name>A0ABY3ZR64_9RHOB</name>
<accession>A0ABY3ZR64</accession>
<organism evidence="1 2">
    <name type="scientific">Sulfitobacter dubius</name>
    <dbReference type="NCBI Taxonomy" id="218673"/>
    <lineage>
        <taxon>Bacteria</taxon>
        <taxon>Pseudomonadati</taxon>
        <taxon>Pseudomonadota</taxon>
        <taxon>Alphaproteobacteria</taxon>
        <taxon>Rhodobacterales</taxon>
        <taxon>Roseobacteraceae</taxon>
        <taxon>Sulfitobacter</taxon>
    </lineage>
</organism>
<evidence type="ECO:0000313" key="1">
    <source>
        <dbReference type="EMBL" id="UOA17118.1"/>
    </source>
</evidence>
<evidence type="ECO:0000313" key="2">
    <source>
        <dbReference type="Proteomes" id="UP000831019"/>
    </source>
</evidence>
<reference evidence="2" key="1">
    <citation type="journal article" date="2022" name="Microorganisms">
        <title>Beyond the ABCs#Discovery of Three New Plasmid Types in Rhodobacterales (RepQ, RepY, RepW).</title>
        <authorList>
            <person name="Freese H.M."/>
            <person name="Ringel V."/>
            <person name="Overmann J."/>
            <person name="Petersen J."/>
        </authorList>
    </citation>
    <scope>NUCLEOTIDE SEQUENCE [LARGE SCALE GENOMIC DNA]</scope>
    <source>
        <strain evidence="2">DSM 109990</strain>
        <plasmid evidence="2">pDSM109990_d</plasmid>
    </source>
</reference>
<keyword evidence="1" id="KW-0614">Plasmid</keyword>
<keyword evidence="2" id="KW-1185">Reference proteome</keyword>
<sequence>MNAAVRRLKEEAKPIARLLGKDKKRTVGWVYLWNSSDLSVLWLGEEGVAGAIEPVFLPEVLEDPISSMPVDVAEFLEALSTVDGKTQSSGS</sequence>
<proteinExistence type="predicted"/>
<dbReference type="Proteomes" id="UP000831019">
    <property type="component" value="Plasmid pDSM109990_d"/>
</dbReference>
<gene>
    <name evidence="1" type="ORF">DSM109990_04017</name>
</gene>
<geneLocation type="plasmid" evidence="1 2">
    <name>pDSM109990_d</name>
</geneLocation>
<dbReference type="EMBL" id="CP085148">
    <property type="protein sequence ID" value="UOA17118.1"/>
    <property type="molecule type" value="Genomic_DNA"/>
</dbReference>
<protein>
    <submittedName>
        <fullName evidence="1">Uncharacterized protein</fullName>
    </submittedName>
</protein>